<protein>
    <submittedName>
        <fullName evidence="1">Uncharacterized protein</fullName>
    </submittedName>
</protein>
<proteinExistence type="predicted"/>
<evidence type="ECO:0000313" key="1">
    <source>
        <dbReference type="EMBL" id="KAI3781902.1"/>
    </source>
</evidence>
<accession>A0ACB9GGN0</accession>
<keyword evidence="2" id="KW-1185">Reference proteome</keyword>
<reference evidence="2" key="1">
    <citation type="journal article" date="2022" name="Mol. Ecol. Resour.">
        <title>The genomes of chicory, endive, great burdock and yacon provide insights into Asteraceae palaeo-polyploidization history and plant inulin production.</title>
        <authorList>
            <person name="Fan W."/>
            <person name="Wang S."/>
            <person name="Wang H."/>
            <person name="Wang A."/>
            <person name="Jiang F."/>
            <person name="Liu H."/>
            <person name="Zhao H."/>
            <person name="Xu D."/>
            <person name="Zhang Y."/>
        </authorList>
    </citation>
    <scope>NUCLEOTIDE SEQUENCE [LARGE SCALE GENOMIC DNA]</scope>
    <source>
        <strain evidence="2">cv. Punajuju</strain>
    </source>
</reference>
<name>A0ACB9GGN0_CICIN</name>
<reference evidence="1 2" key="2">
    <citation type="journal article" date="2022" name="Mol. Ecol. Resour.">
        <title>The genomes of chicory, endive, great burdock and yacon provide insights into Asteraceae paleo-polyploidization history and plant inulin production.</title>
        <authorList>
            <person name="Fan W."/>
            <person name="Wang S."/>
            <person name="Wang H."/>
            <person name="Wang A."/>
            <person name="Jiang F."/>
            <person name="Liu H."/>
            <person name="Zhao H."/>
            <person name="Xu D."/>
            <person name="Zhang Y."/>
        </authorList>
    </citation>
    <scope>NUCLEOTIDE SEQUENCE [LARGE SCALE GENOMIC DNA]</scope>
    <source>
        <strain evidence="2">cv. Punajuju</strain>
        <tissue evidence="1">Leaves</tissue>
    </source>
</reference>
<dbReference type="EMBL" id="CM042010">
    <property type="protein sequence ID" value="KAI3781902.1"/>
    <property type="molecule type" value="Genomic_DNA"/>
</dbReference>
<dbReference type="Proteomes" id="UP001055811">
    <property type="component" value="Linkage Group LG02"/>
</dbReference>
<gene>
    <name evidence="1" type="ORF">L2E82_11930</name>
</gene>
<comment type="caution">
    <text evidence="1">The sequence shown here is derived from an EMBL/GenBank/DDBJ whole genome shotgun (WGS) entry which is preliminary data.</text>
</comment>
<sequence>MNFFLVLRLLDNFAPVTSISGGVLLCKFLCLDFTVLIDDIALGSEIRIEIANQFALEWINGWSLQLCSLILMESGGVPSYQTSFGVGGRKCPWS</sequence>
<evidence type="ECO:0000313" key="2">
    <source>
        <dbReference type="Proteomes" id="UP001055811"/>
    </source>
</evidence>
<organism evidence="1 2">
    <name type="scientific">Cichorium intybus</name>
    <name type="common">Chicory</name>
    <dbReference type="NCBI Taxonomy" id="13427"/>
    <lineage>
        <taxon>Eukaryota</taxon>
        <taxon>Viridiplantae</taxon>
        <taxon>Streptophyta</taxon>
        <taxon>Embryophyta</taxon>
        <taxon>Tracheophyta</taxon>
        <taxon>Spermatophyta</taxon>
        <taxon>Magnoliopsida</taxon>
        <taxon>eudicotyledons</taxon>
        <taxon>Gunneridae</taxon>
        <taxon>Pentapetalae</taxon>
        <taxon>asterids</taxon>
        <taxon>campanulids</taxon>
        <taxon>Asterales</taxon>
        <taxon>Asteraceae</taxon>
        <taxon>Cichorioideae</taxon>
        <taxon>Cichorieae</taxon>
        <taxon>Cichoriinae</taxon>
        <taxon>Cichorium</taxon>
    </lineage>
</organism>